<dbReference type="CDD" id="cd05992">
    <property type="entry name" value="PB1"/>
    <property type="match status" value="1"/>
</dbReference>
<evidence type="ECO:0000256" key="4">
    <source>
        <dbReference type="SAM" id="MobiDB-lite"/>
    </source>
</evidence>
<feature type="compositionally biased region" description="Basic and acidic residues" evidence="4">
    <location>
        <begin position="201"/>
        <end position="217"/>
    </location>
</feature>
<dbReference type="PANTHER" id="PTHR46183:SF16">
    <property type="entry name" value="PROTEIN PHOX3"/>
    <property type="match status" value="1"/>
</dbReference>
<name>A0AAD8IV60_9APIA</name>
<dbReference type="PROSITE" id="PS51745">
    <property type="entry name" value="PB1"/>
    <property type="match status" value="1"/>
</dbReference>
<feature type="domain" description="PB1" evidence="5">
    <location>
        <begin position="258"/>
        <end position="337"/>
    </location>
</feature>
<evidence type="ECO:0000313" key="7">
    <source>
        <dbReference type="Proteomes" id="UP001237642"/>
    </source>
</evidence>
<dbReference type="Pfam" id="PF00564">
    <property type="entry name" value="PB1"/>
    <property type="match status" value="1"/>
</dbReference>
<dbReference type="PROSITE" id="PS50005">
    <property type="entry name" value="TPR"/>
    <property type="match status" value="2"/>
</dbReference>
<evidence type="ECO:0000256" key="3">
    <source>
        <dbReference type="PROSITE-ProRule" id="PRU00339"/>
    </source>
</evidence>
<feature type="repeat" description="TPR" evidence="3">
    <location>
        <begin position="45"/>
        <end position="78"/>
    </location>
</feature>
<dbReference type="SMART" id="SM00666">
    <property type="entry name" value="PB1"/>
    <property type="match status" value="1"/>
</dbReference>
<dbReference type="EMBL" id="JAUIZM010000003">
    <property type="protein sequence ID" value="KAK1392724.1"/>
    <property type="molecule type" value="Genomic_DNA"/>
</dbReference>
<dbReference type="Proteomes" id="UP001237642">
    <property type="component" value="Unassembled WGS sequence"/>
</dbReference>
<reference evidence="6" key="2">
    <citation type="submission" date="2023-05" db="EMBL/GenBank/DDBJ databases">
        <authorList>
            <person name="Schelkunov M.I."/>
        </authorList>
    </citation>
    <scope>NUCLEOTIDE SEQUENCE</scope>
    <source>
        <strain evidence="6">Hsosn_3</strain>
        <tissue evidence="6">Leaf</tissue>
    </source>
</reference>
<comment type="caution">
    <text evidence="6">The sequence shown here is derived from an EMBL/GenBank/DDBJ whole genome shotgun (WGS) entry which is preliminary data.</text>
</comment>
<feature type="region of interest" description="Disordered" evidence="4">
    <location>
        <begin position="189"/>
        <end position="224"/>
    </location>
</feature>
<dbReference type="SMART" id="SM00028">
    <property type="entry name" value="TPR"/>
    <property type="match status" value="3"/>
</dbReference>
<gene>
    <name evidence="6" type="ORF">POM88_011780</name>
</gene>
<protein>
    <submittedName>
        <fullName evidence="6">PB1 domain-containing protein</fullName>
    </submittedName>
</protein>
<evidence type="ECO:0000256" key="1">
    <source>
        <dbReference type="ARBA" id="ARBA00022737"/>
    </source>
</evidence>
<accession>A0AAD8IV60</accession>
<dbReference type="Gene3D" id="3.10.20.90">
    <property type="entry name" value="Phosphatidylinositol 3-kinase Catalytic Subunit, Chain A, domain 1"/>
    <property type="match status" value="1"/>
</dbReference>
<dbReference type="SUPFAM" id="SSF48452">
    <property type="entry name" value="TPR-like"/>
    <property type="match status" value="1"/>
</dbReference>
<sequence>MVKKFGKKKKPAGDVSGNSRNRENKVGESVNNAYDKDTAVFISMSEELKDEGNKCFQSRDYEGAMLKYEKALKLLPRNHINVSYLRSNLAACYMQMGLSEYPRAIHECNLALEVTPKYSKALLKRARCYEAMNRLELALRDISTVLKMEPNNLMAIEIADRVKRSIGIKGPKVNEPESDSVQIPEYLEPTSTVPTKKKSNKMKDKKVEEKTQDKTAMEENDEDEIKEKKAMENIEEGNPEDKLVVEENVINIMKEEPKRTLKLVFGEDIRWAQAPMDCSILKLREIIRDRFPGLKAVLVKYRDQEGDLVTITTNEELKLAEAAAEQHSSLRLYIVEVNPEQDPFFEVLKRKEEGHDRSSCIDDWIVQFAQVFKNHIGVNSDAYLDLHKLGMKFYTEAMEEAITSEEAQDIFNTASDKFQEMAALALFNWGNVHMSRARKRVYLTEDSGKSVLTQVEDAFDWARKEYLKAGERYQEALKIKQDFYEGVVALGQQQFELAKLSWYHAIATDVNLETWPSSDMIQLYNCAEDNMDKGMQMWEDAEGQRQSEISNANKVKALLQKLGSHGLIEDLTMDEAREQAATMRSQINMLWGTMLYERSIMEYKLGLPVWQESLEAGVEKFELAGASQTDLAVMIKNHCSSGTSPEGLGFNIDEIVQAWNEMYEAKKWQTSVPSFRLEPLLRRRASEFYQVLEHS</sequence>
<evidence type="ECO:0000313" key="6">
    <source>
        <dbReference type="EMBL" id="KAK1392724.1"/>
    </source>
</evidence>
<dbReference type="InterPro" id="IPR053793">
    <property type="entry name" value="PB1-like"/>
</dbReference>
<dbReference type="PANTHER" id="PTHR46183">
    <property type="entry name" value="PROTEIN CLMP1"/>
    <property type="match status" value="1"/>
</dbReference>
<organism evidence="6 7">
    <name type="scientific">Heracleum sosnowskyi</name>
    <dbReference type="NCBI Taxonomy" id="360622"/>
    <lineage>
        <taxon>Eukaryota</taxon>
        <taxon>Viridiplantae</taxon>
        <taxon>Streptophyta</taxon>
        <taxon>Embryophyta</taxon>
        <taxon>Tracheophyta</taxon>
        <taxon>Spermatophyta</taxon>
        <taxon>Magnoliopsida</taxon>
        <taxon>eudicotyledons</taxon>
        <taxon>Gunneridae</taxon>
        <taxon>Pentapetalae</taxon>
        <taxon>asterids</taxon>
        <taxon>campanulids</taxon>
        <taxon>Apiales</taxon>
        <taxon>Apiaceae</taxon>
        <taxon>Apioideae</taxon>
        <taxon>apioid superclade</taxon>
        <taxon>Tordylieae</taxon>
        <taxon>Tordyliinae</taxon>
        <taxon>Heracleum</taxon>
    </lineage>
</organism>
<feature type="compositionally biased region" description="Basic residues" evidence="4">
    <location>
        <begin position="1"/>
        <end position="10"/>
    </location>
</feature>
<evidence type="ECO:0000259" key="5">
    <source>
        <dbReference type="PROSITE" id="PS51745"/>
    </source>
</evidence>
<dbReference type="InterPro" id="IPR044517">
    <property type="entry name" value="PHOX1-4"/>
</dbReference>
<dbReference type="InterPro" id="IPR011990">
    <property type="entry name" value="TPR-like_helical_dom_sf"/>
</dbReference>
<dbReference type="SUPFAM" id="SSF54277">
    <property type="entry name" value="CAD &amp; PB1 domains"/>
    <property type="match status" value="1"/>
</dbReference>
<evidence type="ECO:0000256" key="2">
    <source>
        <dbReference type="ARBA" id="ARBA00022803"/>
    </source>
</evidence>
<feature type="region of interest" description="Disordered" evidence="4">
    <location>
        <begin position="1"/>
        <end position="29"/>
    </location>
</feature>
<dbReference type="Gene3D" id="1.25.40.10">
    <property type="entry name" value="Tetratricopeptide repeat domain"/>
    <property type="match status" value="1"/>
</dbReference>
<keyword evidence="1" id="KW-0677">Repeat</keyword>
<dbReference type="AlphaFoldDB" id="A0AAD8IV60"/>
<feature type="repeat" description="TPR" evidence="3">
    <location>
        <begin position="119"/>
        <end position="152"/>
    </location>
</feature>
<dbReference type="InterPro" id="IPR019734">
    <property type="entry name" value="TPR_rpt"/>
</dbReference>
<proteinExistence type="predicted"/>
<reference evidence="6" key="1">
    <citation type="submission" date="2023-02" db="EMBL/GenBank/DDBJ databases">
        <title>Genome of toxic invasive species Heracleum sosnowskyi carries increased number of genes despite the absence of recent whole-genome duplications.</title>
        <authorList>
            <person name="Schelkunov M."/>
            <person name="Shtratnikova V."/>
            <person name="Makarenko M."/>
            <person name="Klepikova A."/>
            <person name="Omelchenko D."/>
            <person name="Novikova G."/>
            <person name="Obukhova E."/>
            <person name="Bogdanov V."/>
            <person name="Penin A."/>
            <person name="Logacheva M."/>
        </authorList>
    </citation>
    <scope>NUCLEOTIDE SEQUENCE</scope>
    <source>
        <strain evidence="6">Hsosn_3</strain>
        <tissue evidence="6">Leaf</tissue>
    </source>
</reference>
<dbReference type="InterPro" id="IPR000270">
    <property type="entry name" value="PB1_dom"/>
</dbReference>
<keyword evidence="2 3" id="KW-0802">TPR repeat</keyword>
<keyword evidence="7" id="KW-1185">Reference proteome</keyword>